<dbReference type="Proteomes" id="UP000317422">
    <property type="component" value="Unassembled WGS sequence"/>
</dbReference>
<evidence type="ECO:0000313" key="3">
    <source>
        <dbReference type="Proteomes" id="UP000317422"/>
    </source>
</evidence>
<reference evidence="2 3" key="1">
    <citation type="submission" date="2019-06" db="EMBL/GenBank/DDBJ databases">
        <title>Sequencing the genomes of 1000 actinobacteria strains.</title>
        <authorList>
            <person name="Klenk H.-P."/>
        </authorList>
    </citation>
    <scope>NUCLEOTIDE SEQUENCE [LARGE SCALE GENOMIC DNA]</scope>
    <source>
        <strain evidence="2 3">DSM 45015</strain>
    </source>
</reference>
<dbReference type="PROSITE" id="PS50943">
    <property type="entry name" value="HTH_CROC1"/>
    <property type="match status" value="1"/>
</dbReference>
<dbReference type="AlphaFoldDB" id="A0A543N7L5"/>
<dbReference type="Pfam" id="PF13560">
    <property type="entry name" value="HTH_31"/>
    <property type="match status" value="1"/>
</dbReference>
<evidence type="ECO:0000313" key="2">
    <source>
        <dbReference type="EMBL" id="TQN27819.1"/>
    </source>
</evidence>
<dbReference type="GO" id="GO:0003677">
    <property type="term" value="F:DNA binding"/>
    <property type="evidence" value="ECO:0007669"/>
    <property type="project" value="InterPro"/>
</dbReference>
<dbReference type="OrthoDB" id="3419856at2"/>
<sequence>MAVHVNPAWKRFGAETKRRRAASGLTQTMLQGKAGISASMLSAIENGSRAPKRDHAELLDVALSTGGALVRLWLDINDSVDVPEWWRDIGLLEREAVELREYQMTLIPGLLQTRDYAHTAMRLGRRWDPADTIERDVEARLARWNTLRADAVLWFVVDEYAFTRVVRDIQLMREQLDQVLGLVDSGSVELQVIPQPRPMHPGMSGPLRLLDFVGRSPVALAEHLVGEEVIDTPDSVRRCRTLFGALQAEALSPTESTRMIRELRKDYE</sequence>
<keyword evidence="3" id="KW-1185">Reference proteome</keyword>
<organism evidence="2 3">
    <name type="scientific">Haloactinospora alba</name>
    <dbReference type="NCBI Taxonomy" id="405555"/>
    <lineage>
        <taxon>Bacteria</taxon>
        <taxon>Bacillati</taxon>
        <taxon>Actinomycetota</taxon>
        <taxon>Actinomycetes</taxon>
        <taxon>Streptosporangiales</taxon>
        <taxon>Nocardiopsidaceae</taxon>
        <taxon>Haloactinospora</taxon>
    </lineage>
</organism>
<feature type="domain" description="HTH cro/C1-type" evidence="1">
    <location>
        <begin position="17"/>
        <end position="59"/>
    </location>
</feature>
<accession>A0A543N7L5</accession>
<dbReference type="SMART" id="SM00530">
    <property type="entry name" value="HTH_XRE"/>
    <property type="match status" value="1"/>
</dbReference>
<dbReference type="InterPro" id="IPR001387">
    <property type="entry name" value="Cro/C1-type_HTH"/>
</dbReference>
<dbReference type="EMBL" id="VFQC01000003">
    <property type="protein sequence ID" value="TQN27819.1"/>
    <property type="molecule type" value="Genomic_DNA"/>
</dbReference>
<dbReference type="Pfam" id="PF19054">
    <property type="entry name" value="DUF5753"/>
    <property type="match status" value="1"/>
</dbReference>
<gene>
    <name evidence="2" type="ORF">FHX37_4549</name>
</gene>
<dbReference type="InterPro" id="IPR010982">
    <property type="entry name" value="Lambda_DNA-bd_dom_sf"/>
</dbReference>
<dbReference type="InterPro" id="IPR043917">
    <property type="entry name" value="DUF5753"/>
</dbReference>
<dbReference type="SUPFAM" id="SSF47413">
    <property type="entry name" value="lambda repressor-like DNA-binding domains"/>
    <property type="match status" value="1"/>
</dbReference>
<protein>
    <submittedName>
        <fullName evidence="2">Helix-turn-helix protein</fullName>
    </submittedName>
</protein>
<dbReference type="RefSeq" id="WP_141926228.1">
    <property type="nucleotide sequence ID" value="NZ_VFQC01000003.1"/>
</dbReference>
<dbReference type="CDD" id="cd00093">
    <property type="entry name" value="HTH_XRE"/>
    <property type="match status" value="1"/>
</dbReference>
<name>A0A543N7L5_9ACTN</name>
<dbReference type="Gene3D" id="1.10.260.40">
    <property type="entry name" value="lambda repressor-like DNA-binding domains"/>
    <property type="match status" value="1"/>
</dbReference>
<evidence type="ECO:0000259" key="1">
    <source>
        <dbReference type="PROSITE" id="PS50943"/>
    </source>
</evidence>
<comment type="caution">
    <text evidence="2">The sequence shown here is derived from an EMBL/GenBank/DDBJ whole genome shotgun (WGS) entry which is preliminary data.</text>
</comment>
<proteinExistence type="predicted"/>